<dbReference type="Pfam" id="PF03534">
    <property type="entry name" value="SpvB"/>
    <property type="match status" value="1"/>
</dbReference>
<dbReference type="RefSeq" id="WP_303302179.1">
    <property type="nucleotide sequence ID" value="NZ_BAABDA010000018.1"/>
</dbReference>
<evidence type="ECO:0000313" key="5">
    <source>
        <dbReference type="EMBL" id="MDO5975013.1"/>
    </source>
</evidence>
<evidence type="ECO:0000256" key="2">
    <source>
        <dbReference type="ARBA" id="ARBA00022525"/>
    </source>
</evidence>
<proteinExistence type="predicted"/>
<keyword evidence="4" id="KW-0732">Signal</keyword>
<evidence type="ECO:0000256" key="3">
    <source>
        <dbReference type="ARBA" id="ARBA00023026"/>
    </source>
</evidence>
<evidence type="ECO:0000256" key="4">
    <source>
        <dbReference type="SAM" id="SignalP"/>
    </source>
</evidence>
<gene>
    <name evidence="5" type="ORF">Q4Q40_12510</name>
</gene>
<sequence length="985" mass="112141">MIKIAKKITSILFCVTLSQFSLAQTENIFPPSPEASALAEYAKIPVSLPTGVANINLPLMELKGKDMNIPVSLSYHSAGNKVNEMSSSVGLGWTLNAGGVITRVVRGRADETNGYLVGAGAILQNDFNTIPIHHFMLYDSDSEPDIYYFNFLGHTGRFVLGYQGDVIMTPEQDYKIIPPFGPKSVVGENYWTVYDKSGNIYKFGVTENEQEVTNNSTTGSLSDQNYRSAWYLSSIVTAKGEQFDFEYKQGANYTFRNVTEAYTYAYCSSTSTSNRYRIVEHITGVIKPLTLKKISSRFGSIEITSEADREDLTKSNRITKLQLLDHNETLIKTVELDNNAYFISKEDCASDECKRLKLLGVDEISRSGDRIRKYEFEYNTTPLPKRNSPEVDHWGYYNGNGETSLITRDQTSTLSVYSTHKENKTPNELYTKAGILEKITYQTGGYTKFIYGLNEFRAGMNNYQGGGLRIESIENYENANTPPIITNYKYTREGSLTESSGTTYGFPEYLDAYFHQEVTVNNNPYYVSDLSCYGYRVYSSSMNEIFDLNGANVTYGEAIIEYMDGSKQINKYTDLLTNGDEYSDRIFFRNIYTGYFDYSIVNDFELHSYTPLTPNVDLDSGNWFSQNTNPTDINTYFSAYQNNSGSPYAEGFTIPKLRNSYQRGLLLERKEKNADGKVVHQINNEYEVDSTNLKTTSAYVFSLKAVEWDVYGAVSPTSFKYDEILTYKANRYLETNKSYRLKQSKEATFETFSLYQTDEKIEVITDYTYSTIKPTLVKEQTTTHSNQDVKKISYTYPFDPSMPFFDEFTARNQINSYLEKTEYLNDVKLSKEEHLYDDKDPIGGGLTMLFPTQTNYQKKNSSSYNGVVIDHYDSNGNIIEYHNNDNVPISILWGYGNRYPIAKIVNATYAEVSNYVGDLQALRDGFPNAMVTTYSYAPLIGVTSITDPKGYTTYYEYDDFNRLKQVKDADGKILSHNEYHYKSQQ</sequence>
<dbReference type="Proteomes" id="UP001176806">
    <property type="component" value="Unassembled WGS sequence"/>
</dbReference>
<organism evidence="5 6">
    <name type="scientific">Flavivirga jejuensis</name>
    <dbReference type="NCBI Taxonomy" id="870487"/>
    <lineage>
        <taxon>Bacteria</taxon>
        <taxon>Pseudomonadati</taxon>
        <taxon>Bacteroidota</taxon>
        <taxon>Flavobacteriia</taxon>
        <taxon>Flavobacteriales</taxon>
        <taxon>Flavobacteriaceae</taxon>
        <taxon>Flavivirga</taxon>
    </lineage>
</organism>
<keyword evidence="3" id="KW-0843">Virulence</keyword>
<keyword evidence="2" id="KW-0964">Secreted</keyword>
<evidence type="ECO:0008006" key="7">
    <source>
        <dbReference type="Google" id="ProtNLM"/>
    </source>
</evidence>
<feature type="signal peptide" evidence="4">
    <location>
        <begin position="1"/>
        <end position="23"/>
    </location>
</feature>
<dbReference type="InterPro" id="IPR031325">
    <property type="entry name" value="RHS_repeat"/>
</dbReference>
<dbReference type="Pfam" id="PF05593">
    <property type="entry name" value="RHS_repeat"/>
    <property type="match status" value="1"/>
</dbReference>
<name>A0ABT8WPD0_9FLAO</name>
<keyword evidence="6" id="KW-1185">Reference proteome</keyword>
<evidence type="ECO:0000313" key="6">
    <source>
        <dbReference type="Proteomes" id="UP001176806"/>
    </source>
</evidence>
<comment type="caution">
    <text evidence="5">The sequence shown here is derived from an EMBL/GenBank/DDBJ whole genome shotgun (WGS) entry which is preliminary data.</text>
</comment>
<evidence type="ECO:0000256" key="1">
    <source>
        <dbReference type="ARBA" id="ARBA00004613"/>
    </source>
</evidence>
<comment type="subcellular location">
    <subcellularLocation>
        <location evidence="1">Secreted</location>
    </subcellularLocation>
</comment>
<dbReference type="EMBL" id="JAUOEL010000004">
    <property type="protein sequence ID" value="MDO5975013.1"/>
    <property type="molecule type" value="Genomic_DNA"/>
</dbReference>
<protein>
    <recommendedName>
        <fullName evidence="7">YD repeat-containing protein</fullName>
    </recommendedName>
</protein>
<feature type="chain" id="PRO_5046823902" description="YD repeat-containing protein" evidence="4">
    <location>
        <begin position="24"/>
        <end position="985"/>
    </location>
</feature>
<dbReference type="InterPro" id="IPR003284">
    <property type="entry name" value="Sal_SpvB"/>
</dbReference>
<accession>A0ABT8WPD0</accession>
<reference evidence="5" key="1">
    <citation type="submission" date="2023-07" db="EMBL/GenBank/DDBJ databases">
        <title>Two novel species in the genus Flavivirga.</title>
        <authorList>
            <person name="Kwon K."/>
        </authorList>
    </citation>
    <scope>NUCLEOTIDE SEQUENCE</scope>
    <source>
        <strain evidence="5">KACC 14158</strain>
    </source>
</reference>